<name>A0ACB7ZV28_9AGAM</name>
<gene>
    <name evidence="1" type="ORF">BJ138DRAFT_901601</name>
</gene>
<organism evidence="1 2">
    <name type="scientific">Hygrophoropsis aurantiaca</name>
    <dbReference type="NCBI Taxonomy" id="72124"/>
    <lineage>
        <taxon>Eukaryota</taxon>
        <taxon>Fungi</taxon>
        <taxon>Dikarya</taxon>
        <taxon>Basidiomycota</taxon>
        <taxon>Agaricomycotina</taxon>
        <taxon>Agaricomycetes</taxon>
        <taxon>Agaricomycetidae</taxon>
        <taxon>Boletales</taxon>
        <taxon>Coniophorineae</taxon>
        <taxon>Hygrophoropsidaceae</taxon>
        <taxon>Hygrophoropsis</taxon>
    </lineage>
</organism>
<dbReference type="Proteomes" id="UP000790377">
    <property type="component" value="Unassembled WGS sequence"/>
</dbReference>
<accession>A0ACB7ZV28</accession>
<proteinExistence type="predicted"/>
<protein>
    <submittedName>
        <fullName evidence="1">Uncharacterized protein</fullName>
    </submittedName>
</protein>
<reference evidence="1" key="1">
    <citation type="journal article" date="2021" name="New Phytol.">
        <title>Evolutionary innovations through gain and loss of genes in the ectomycorrhizal Boletales.</title>
        <authorList>
            <person name="Wu G."/>
            <person name="Miyauchi S."/>
            <person name="Morin E."/>
            <person name="Kuo A."/>
            <person name="Drula E."/>
            <person name="Varga T."/>
            <person name="Kohler A."/>
            <person name="Feng B."/>
            <person name="Cao Y."/>
            <person name="Lipzen A."/>
            <person name="Daum C."/>
            <person name="Hundley H."/>
            <person name="Pangilinan J."/>
            <person name="Johnson J."/>
            <person name="Barry K."/>
            <person name="LaButti K."/>
            <person name="Ng V."/>
            <person name="Ahrendt S."/>
            <person name="Min B."/>
            <person name="Choi I.G."/>
            <person name="Park H."/>
            <person name="Plett J.M."/>
            <person name="Magnuson J."/>
            <person name="Spatafora J.W."/>
            <person name="Nagy L.G."/>
            <person name="Henrissat B."/>
            <person name="Grigoriev I.V."/>
            <person name="Yang Z.L."/>
            <person name="Xu J."/>
            <person name="Martin F.M."/>
        </authorList>
    </citation>
    <scope>NUCLEOTIDE SEQUENCE</scope>
    <source>
        <strain evidence="1">ATCC 28755</strain>
    </source>
</reference>
<evidence type="ECO:0000313" key="1">
    <source>
        <dbReference type="EMBL" id="KAH7904517.1"/>
    </source>
</evidence>
<sequence>MRSTLIHFTSLLGSYLPATLLHQWIGQCSLNIPRTYHKYKGPQKTAIGQVTYSYPILKSTGIEMDHIKAFVIEEHWLLSDSQSVSIFFFPFITHARLVSQQTKTR</sequence>
<keyword evidence="2" id="KW-1185">Reference proteome</keyword>
<dbReference type="EMBL" id="MU268447">
    <property type="protein sequence ID" value="KAH7904517.1"/>
    <property type="molecule type" value="Genomic_DNA"/>
</dbReference>
<evidence type="ECO:0000313" key="2">
    <source>
        <dbReference type="Proteomes" id="UP000790377"/>
    </source>
</evidence>
<comment type="caution">
    <text evidence="1">The sequence shown here is derived from an EMBL/GenBank/DDBJ whole genome shotgun (WGS) entry which is preliminary data.</text>
</comment>